<dbReference type="EMBL" id="JACTVJ010000010">
    <property type="protein sequence ID" value="MBC9714750.1"/>
    <property type="molecule type" value="Genomic_DNA"/>
</dbReference>
<keyword evidence="1" id="KW-0812">Transmembrane</keyword>
<sequence>MELIVGILIVIVGVPLLGVVATKFMNRHGPMAHTGRFLWILGSPVLLVLGGWLIYRGL</sequence>
<evidence type="ECO:0008006" key="4">
    <source>
        <dbReference type="Google" id="ProtNLM"/>
    </source>
</evidence>
<keyword evidence="1" id="KW-1133">Transmembrane helix</keyword>
<organism evidence="2 3">
    <name type="scientific">Streptomyces polyasparticus</name>
    <dbReference type="NCBI Taxonomy" id="2767826"/>
    <lineage>
        <taxon>Bacteria</taxon>
        <taxon>Bacillati</taxon>
        <taxon>Actinomycetota</taxon>
        <taxon>Actinomycetes</taxon>
        <taxon>Kitasatosporales</taxon>
        <taxon>Streptomycetaceae</taxon>
        <taxon>Streptomyces</taxon>
    </lineage>
</organism>
<feature type="transmembrane region" description="Helical" evidence="1">
    <location>
        <begin position="37"/>
        <end position="55"/>
    </location>
</feature>
<name>A0ABR7SGX2_9ACTN</name>
<keyword evidence="3" id="KW-1185">Reference proteome</keyword>
<evidence type="ECO:0000256" key="1">
    <source>
        <dbReference type="SAM" id="Phobius"/>
    </source>
</evidence>
<comment type="caution">
    <text evidence="2">The sequence shown here is derived from an EMBL/GenBank/DDBJ whole genome shotgun (WGS) entry which is preliminary data.</text>
</comment>
<proteinExistence type="predicted"/>
<dbReference type="Proteomes" id="UP000642284">
    <property type="component" value="Unassembled WGS sequence"/>
</dbReference>
<keyword evidence="1" id="KW-0472">Membrane</keyword>
<evidence type="ECO:0000313" key="2">
    <source>
        <dbReference type="EMBL" id="MBC9714750.1"/>
    </source>
</evidence>
<accession>A0ABR7SGX2</accession>
<evidence type="ECO:0000313" key="3">
    <source>
        <dbReference type="Proteomes" id="UP000642284"/>
    </source>
</evidence>
<gene>
    <name evidence="2" type="ORF">H9Y04_19540</name>
</gene>
<protein>
    <recommendedName>
        <fullName evidence="4">Cardiolipin synthase N-terminal domain-containing protein</fullName>
    </recommendedName>
</protein>
<reference evidence="2 3" key="1">
    <citation type="submission" date="2020-08" db="EMBL/GenBank/DDBJ databases">
        <title>Genemic of Streptomyces polyaspartic.</title>
        <authorList>
            <person name="Liu W."/>
        </authorList>
    </citation>
    <scope>NUCLEOTIDE SEQUENCE [LARGE SCALE GENOMIC DNA]</scope>
    <source>
        <strain evidence="2 3">TRM66268-LWL</strain>
    </source>
</reference>
<feature type="transmembrane region" description="Helical" evidence="1">
    <location>
        <begin position="6"/>
        <end position="25"/>
    </location>
</feature>
<dbReference type="RefSeq" id="WP_187815223.1">
    <property type="nucleotide sequence ID" value="NZ_JACTVJ010000010.1"/>
</dbReference>